<accession>A0A812TW07</accession>
<keyword evidence="1" id="KW-0175">Coiled coil</keyword>
<feature type="region of interest" description="Disordered" evidence="2">
    <location>
        <begin position="99"/>
        <end position="132"/>
    </location>
</feature>
<feature type="coiled-coil region" evidence="1">
    <location>
        <begin position="404"/>
        <end position="449"/>
    </location>
</feature>
<name>A0A812TW07_9DINO</name>
<comment type="caution">
    <text evidence="3">The sequence shown here is derived from an EMBL/GenBank/DDBJ whole genome shotgun (WGS) entry which is preliminary data.</text>
</comment>
<dbReference type="Proteomes" id="UP000604046">
    <property type="component" value="Unassembled WGS sequence"/>
</dbReference>
<dbReference type="EMBL" id="CAJNDS010002634">
    <property type="protein sequence ID" value="CAE7551695.1"/>
    <property type="molecule type" value="Genomic_DNA"/>
</dbReference>
<dbReference type="AlphaFoldDB" id="A0A812TW07"/>
<keyword evidence="4" id="KW-1185">Reference proteome</keyword>
<organism evidence="3 4">
    <name type="scientific">Symbiodinium natans</name>
    <dbReference type="NCBI Taxonomy" id="878477"/>
    <lineage>
        <taxon>Eukaryota</taxon>
        <taxon>Sar</taxon>
        <taxon>Alveolata</taxon>
        <taxon>Dinophyceae</taxon>
        <taxon>Suessiales</taxon>
        <taxon>Symbiodiniaceae</taxon>
        <taxon>Symbiodinium</taxon>
    </lineage>
</organism>
<feature type="coiled-coil region" evidence="1">
    <location>
        <begin position="20"/>
        <end position="54"/>
    </location>
</feature>
<sequence>MCSGNGHYGYPEATKDSPCPQQLEEQVRLLQHQNARLRQQQLQLETQVKEQTLQLRQQHDEEMSQRVARHARDMAGVVMQHEEEMRRLSQRYENQLALGPTPALPCLPRPGQGRSGAPETALGKAPKPKEAPAIRRALTCEESRLGAAGKCESDAEVARYRRKAQKLKAKRGEELRSIRAKVCQGMMLVSEREEAAWLCVVLRAWRGQADHASEAAVAVPSAPEWPLLLAGEGPAVLSLALARGALTALAALRAWLAAVALSRHEAELRTQQDKAMSRSTAAIAMLRNESRALRCQGRRAAMRASQRWMLLTMARPFTAWKDITKEARHAMRFQTRQEETDHSTMTALRTARAEVQAFRMLGRRRAEVAASRKALLTCAPVLSAWRQQTDSGKTSRRLRPGEVLLNSGEAAKRAEKQLAEVRAQSAEQLAELEKENAELRNEASNARKASGAAARREARVENISRRHELAAKRGEELAALLACMKAWIGEVVLARSTAALRKEAEERLAESLARARLESRGALHRAWSGSGPDITACIKVSCFQSAHAAFRASSPATRTNRPWAR</sequence>
<evidence type="ECO:0000313" key="4">
    <source>
        <dbReference type="Proteomes" id="UP000604046"/>
    </source>
</evidence>
<evidence type="ECO:0000313" key="3">
    <source>
        <dbReference type="EMBL" id="CAE7551695.1"/>
    </source>
</evidence>
<evidence type="ECO:0000256" key="2">
    <source>
        <dbReference type="SAM" id="MobiDB-lite"/>
    </source>
</evidence>
<gene>
    <name evidence="3" type="primary">nipblb</name>
    <name evidence="3" type="ORF">SNAT2548_LOCUS30986</name>
</gene>
<evidence type="ECO:0000256" key="1">
    <source>
        <dbReference type="SAM" id="Coils"/>
    </source>
</evidence>
<reference evidence="3" key="1">
    <citation type="submission" date="2021-02" db="EMBL/GenBank/DDBJ databases">
        <authorList>
            <person name="Dougan E. K."/>
            <person name="Rhodes N."/>
            <person name="Thang M."/>
            <person name="Chan C."/>
        </authorList>
    </citation>
    <scope>NUCLEOTIDE SEQUENCE</scope>
</reference>
<proteinExistence type="predicted"/>
<dbReference type="OrthoDB" id="10680830at2759"/>
<protein>
    <submittedName>
        <fullName evidence="3">Nipblb protein</fullName>
    </submittedName>
</protein>